<feature type="region of interest" description="Disordered" evidence="1">
    <location>
        <begin position="34"/>
        <end position="70"/>
    </location>
</feature>
<evidence type="ECO:0000313" key="3">
    <source>
        <dbReference type="EMBL" id="MFC5906641.1"/>
    </source>
</evidence>
<feature type="compositionally biased region" description="Gly residues" evidence="1">
    <location>
        <begin position="269"/>
        <end position="280"/>
    </location>
</feature>
<feature type="compositionally biased region" description="Polar residues" evidence="1">
    <location>
        <begin position="184"/>
        <end position="193"/>
    </location>
</feature>
<proteinExistence type="predicted"/>
<feature type="region of interest" description="Disordered" evidence="1">
    <location>
        <begin position="113"/>
        <end position="507"/>
    </location>
</feature>
<name>A0ABW1FYC9_9ACTN</name>
<sequence>MTVQSTPEHDRPAPGYYPDPSIPGFVRYWDGDGWTPGSARRAPAEGEVLAPPKNARPPRVRAQRAEETGPVFLDETGAASLWTAREHVPATPITWGVPPRTEVEGIAGLPAREAGEGWTLPSGGVAEPTDVPSTAGPSDRPRPAWLEEQTGDWPDAAVFAREAASRTTTGAGSGPSAAQAGGDLTSSAVQSSGHAAGSDRPSGRPGERATGQEPPGPAPASPPGPADRDTHRGPWAAAHGLLPTAQPSAPPGPAAGGGLVPGERRNGPSGAGGSGGGVGRGADRAPDPSPSGCGELPFADRESSAGAAESRVGHPDASGPAVERSGDVERLRGGRTPEPSDGATASRADARLLPGDEAVSRHSHAPSGAWSGGGAGRGADDVPGPMGEPPFAGPEFVDGGAGSRADASPGGEAGAGGFAETGPARDERTPAPPAGGSPREAGRAPHDELPPARRGSADLLKSRPGSSGRAAPAEESGPAGQRAVGATERGARPLRGGRVPAPEGPGS</sequence>
<reference evidence="4" key="1">
    <citation type="journal article" date="2019" name="Int. J. Syst. Evol. Microbiol.">
        <title>The Global Catalogue of Microorganisms (GCM) 10K type strain sequencing project: providing services to taxonomists for standard genome sequencing and annotation.</title>
        <authorList>
            <consortium name="The Broad Institute Genomics Platform"/>
            <consortium name="The Broad Institute Genome Sequencing Center for Infectious Disease"/>
            <person name="Wu L."/>
            <person name="Ma J."/>
        </authorList>
    </citation>
    <scope>NUCLEOTIDE SEQUENCE [LARGE SCALE GENOMIC DNA]</scope>
    <source>
        <strain evidence="4">JCM 4816</strain>
    </source>
</reference>
<dbReference type="Proteomes" id="UP001596174">
    <property type="component" value="Unassembled WGS sequence"/>
</dbReference>
<organism evidence="3 4">
    <name type="scientific">Streptacidiphilus monticola</name>
    <dbReference type="NCBI Taxonomy" id="2161674"/>
    <lineage>
        <taxon>Bacteria</taxon>
        <taxon>Bacillati</taxon>
        <taxon>Actinomycetota</taxon>
        <taxon>Actinomycetes</taxon>
        <taxon>Kitasatosporales</taxon>
        <taxon>Streptomycetaceae</taxon>
        <taxon>Streptacidiphilus</taxon>
    </lineage>
</organism>
<feature type="domain" description="DUF2510" evidence="2">
    <location>
        <begin position="14"/>
        <end position="44"/>
    </location>
</feature>
<feature type="non-terminal residue" evidence="3">
    <location>
        <position position="507"/>
    </location>
</feature>
<comment type="caution">
    <text evidence="3">The sequence shown here is derived from an EMBL/GenBank/DDBJ whole genome shotgun (WGS) entry which is preliminary data.</text>
</comment>
<protein>
    <submittedName>
        <fullName evidence="3">DUF2510 domain-containing protein</fullName>
    </submittedName>
</protein>
<dbReference type="InterPro" id="IPR018929">
    <property type="entry name" value="DUF2510"/>
</dbReference>
<gene>
    <name evidence="3" type="ORF">ACFP3V_05335</name>
</gene>
<keyword evidence="4" id="KW-1185">Reference proteome</keyword>
<evidence type="ECO:0000259" key="2">
    <source>
        <dbReference type="Pfam" id="PF10708"/>
    </source>
</evidence>
<feature type="compositionally biased region" description="Low complexity" evidence="1">
    <location>
        <begin position="165"/>
        <end position="182"/>
    </location>
</feature>
<evidence type="ECO:0000313" key="4">
    <source>
        <dbReference type="Proteomes" id="UP001596174"/>
    </source>
</evidence>
<feature type="compositionally biased region" description="Pro residues" evidence="1">
    <location>
        <begin position="214"/>
        <end position="225"/>
    </location>
</feature>
<feature type="compositionally biased region" description="Basic and acidic residues" evidence="1">
    <location>
        <begin position="440"/>
        <end position="451"/>
    </location>
</feature>
<dbReference type="RefSeq" id="WP_380580261.1">
    <property type="nucleotide sequence ID" value="NZ_JBHSQJ010000015.1"/>
</dbReference>
<accession>A0ABW1FYC9</accession>
<evidence type="ECO:0000256" key="1">
    <source>
        <dbReference type="SAM" id="MobiDB-lite"/>
    </source>
</evidence>
<dbReference type="EMBL" id="JBHSQJ010000015">
    <property type="protein sequence ID" value="MFC5906641.1"/>
    <property type="molecule type" value="Genomic_DNA"/>
</dbReference>
<dbReference type="Pfam" id="PF10708">
    <property type="entry name" value="DUF2510"/>
    <property type="match status" value="1"/>
</dbReference>